<dbReference type="EMBL" id="CM031815">
    <property type="protein sequence ID" value="KAG6649758.1"/>
    <property type="molecule type" value="Genomic_DNA"/>
</dbReference>
<reference evidence="1" key="1">
    <citation type="submission" date="2020-12" db="EMBL/GenBank/DDBJ databases">
        <title>WGS assembly of Carya illinoinensis cv. Pawnee.</title>
        <authorList>
            <person name="Platts A."/>
            <person name="Shu S."/>
            <person name="Wright S."/>
            <person name="Barry K."/>
            <person name="Edger P."/>
            <person name="Pires J.C."/>
            <person name="Schmutz J."/>
        </authorList>
    </citation>
    <scope>NUCLEOTIDE SEQUENCE</scope>
    <source>
        <tissue evidence="1">Leaf</tissue>
    </source>
</reference>
<dbReference type="Proteomes" id="UP000811609">
    <property type="component" value="Chromosome 7"/>
</dbReference>
<name>A0A8T1Q4G7_CARIL</name>
<organism evidence="1 2">
    <name type="scientific">Carya illinoinensis</name>
    <name type="common">Pecan</name>
    <dbReference type="NCBI Taxonomy" id="32201"/>
    <lineage>
        <taxon>Eukaryota</taxon>
        <taxon>Viridiplantae</taxon>
        <taxon>Streptophyta</taxon>
        <taxon>Embryophyta</taxon>
        <taxon>Tracheophyta</taxon>
        <taxon>Spermatophyta</taxon>
        <taxon>Magnoliopsida</taxon>
        <taxon>eudicotyledons</taxon>
        <taxon>Gunneridae</taxon>
        <taxon>Pentapetalae</taxon>
        <taxon>rosids</taxon>
        <taxon>fabids</taxon>
        <taxon>Fagales</taxon>
        <taxon>Juglandaceae</taxon>
        <taxon>Carya</taxon>
    </lineage>
</organism>
<gene>
    <name evidence="1" type="ORF">CIPAW_07G232600</name>
</gene>
<sequence>MRNDIVHNHSIFSLKKAKEQLDFFSKENLQAWKEKSKSQQMLKWQSPSRNQTCISFDAAVRDSFYTSLTVSRDSNGNIMEIWTSKSHSTNPVIAESLCSITCSKYGRTLEKGFNNSARRCLTHYISHTRRSSNLADKSNY</sequence>
<evidence type="ECO:0000313" key="2">
    <source>
        <dbReference type="Proteomes" id="UP000811609"/>
    </source>
</evidence>
<dbReference type="AlphaFoldDB" id="A0A8T1Q4G7"/>
<accession>A0A8T1Q4G7</accession>
<comment type="caution">
    <text evidence="1">The sequence shown here is derived from an EMBL/GenBank/DDBJ whole genome shotgun (WGS) entry which is preliminary data.</text>
</comment>
<proteinExistence type="predicted"/>
<evidence type="ECO:0000313" key="1">
    <source>
        <dbReference type="EMBL" id="KAG6649758.1"/>
    </source>
</evidence>
<protein>
    <submittedName>
        <fullName evidence="1">Uncharacterized protein</fullName>
    </submittedName>
</protein>
<keyword evidence="2" id="KW-1185">Reference proteome</keyword>